<feature type="transmembrane region" description="Helical" evidence="2">
    <location>
        <begin position="99"/>
        <end position="121"/>
    </location>
</feature>
<dbReference type="PANTHER" id="PTHR22911">
    <property type="entry name" value="ACYL-MALONYL CONDENSING ENZYME-RELATED"/>
    <property type="match status" value="1"/>
</dbReference>
<dbReference type="EMBL" id="CP017634">
    <property type="protein sequence ID" value="ATW28237.1"/>
    <property type="molecule type" value="Genomic_DNA"/>
</dbReference>
<evidence type="ECO:0000259" key="3">
    <source>
        <dbReference type="Pfam" id="PF00892"/>
    </source>
</evidence>
<dbReference type="InterPro" id="IPR037185">
    <property type="entry name" value="EmrE-like"/>
</dbReference>
<dbReference type="AlphaFoldDB" id="A0A3G1L0P3"/>
<feature type="transmembrane region" description="Helical" evidence="2">
    <location>
        <begin position="156"/>
        <end position="175"/>
    </location>
</feature>
<gene>
    <name evidence="4" type="ORF">DCMF_28865</name>
</gene>
<feature type="domain" description="EamA" evidence="3">
    <location>
        <begin position="9"/>
        <end position="144"/>
    </location>
</feature>
<dbReference type="GO" id="GO:0016020">
    <property type="term" value="C:membrane"/>
    <property type="evidence" value="ECO:0007669"/>
    <property type="project" value="InterPro"/>
</dbReference>
<reference evidence="4 5" key="1">
    <citation type="submission" date="2016-10" db="EMBL/GenBank/DDBJ databases">
        <title>Complete Genome Sequence of Peptococcaceae strain DCMF.</title>
        <authorList>
            <person name="Edwards R.J."/>
            <person name="Holland S.I."/>
            <person name="Deshpande N.P."/>
            <person name="Wong Y.K."/>
            <person name="Ertan H."/>
            <person name="Manefield M."/>
            <person name="Russell T.L."/>
            <person name="Lee M.J."/>
        </authorList>
    </citation>
    <scope>NUCLEOTIDE SEQUENCE [LARGE SCALE GENOMIC DNA]</scope>
    <source>
        <strain evidence="4 5">DCMF</strain>
    </source>
</reference>
<evidence type="ECO:0000256" key="2">
    <source>
        <dbReference type="SAM" id="Phobius"/>
    </source>
</evidence>
<evidence type="ECO:0000256" key="1">
    <source>
        <dbReference type="ARBA" id="ARBA00007362"/>
    </source>
</evidence>
<feature type="transmembrane region" description="Helical" evidence="2">
    <location>
        <begin position="71"/>
        <end position="93"/>
    </location>
</feature>
<accession>A0A3G1L0P3</accession>
<evidence type="ECO:0000313" key="4">
    <source>
        <dbReference type="EMBL" id="ATW28237.1"/>
    </source>
</evidence>
<dbReference type="InterPro" id="IPR000620">
    <property type="entry name" value="EamA_dom"/>
</dbReference>
<feature type="transmembrane region" description="Helical" evidence="2">
    <location>
        <begin position="280"/>
        <end position="298"/>
    </location>
</feature>
<keyword evidence="2" id="KW-1133">Transmembrane helix</keyword>
<protein>
    <recommendedName>
        <fullName evidence="3">EamA domain-containing protein</fullName>
    </recommendedName>
</protein>
<keyword evidence="2" id="KW-0472">Membrane</keyword>
<proteinExistence type="inferred from homology"/>
<dbReference type="KEGG" id="fwa:DCMF_28865"/>
<name>A0A3G1L0P3_FORW1</name>
<keyword evidence="5" id="KW-1185">Reference proteome</keyword>
<dbReference type="RefSeq" id="WP_148137648.1">
    <property type="nucleotide sequence ID" value="NZ_CP017634.1"/>
</dbReference>
<dbReference type="SUPFAM" id="SSF103481">
    <property type="entry name" value="Multidrug resistance efflux transporter EmrE"/>
    <property type="match status" value="2"/>
</dbReference>
<dbReference type="Pfam" id="PF00892">
    <property type="entry name" value="EamA"/>
    <property type="match status" value="2"/>
</dbReference>
<dbReference type="OrthoDB" id="6707571at2"/>
<dbReference type="Proteomes" id="UP000323521">
    <property type="component" value="Chromosome"/>
</dbReference>
<feature type="transmembrane region" description="Helical" evidence="2">
    <location>
        <begin position="187"/>
        <end position="210"/>
    </location>
</feature>
<feature type="transmembrane region" description="Helical" evidence="2">
    <location>
        <begin position="222"/>
        <end position="243"/>
    </location>
</feature>
<organism evidence="4 5">
    <name type="scientific">Formimonas warabiya</name>
    <dbReference type="NCBI Taxonomy" id="1761012"/>
    <lineage>
        <taxon>Bacteria</taxon>
        <taxon>Bacillati</taxon>
        <taxon>Bacillota</taxon>
        <taxon>Clostridia</taxon>
        <taxon>Eubacteriales</taxon>
        <taxon>Peptococcaceae</taxon>
        <taxon>Candidatus Formimonas</taxon>
    </lineage>
</organism>
<sequence>MGNLNKNSWGFIFALISAVFWGTYGTFLKLMGDAGFKGMTIAAMSPTIVISFFLAKILFNQPKALFISKKILALIALHGIFITSGITFCYVQAVSALPVGIVSIISFCHIIFLMITTRIVFGYQITRKKVAVILIVLVGLSLVLEVYQVAGSLNLAGVMWAALGALLVALGATLFKYYLTRGIEATAVFFYTNFFAALTLWCATPLWEIARETVQLTSVHGYRVWLILLGFALLPLVGSYLLYGKAYERIEPTYVSLMYSLDPVTATILGFLLLDQNLHVMQLIGMGIILLPVCYIQYMEGKEPDGGEKITDHPPSVGV</sequence>
<feature type="transmembrane region" description="Helical" evidence="2">
    <location>
        <begin position="255"/>
        <end position="274"/>
    </location>
</feature>
<feature type="transmembrane region" description="Helical" evidence="2">
    <location>
        <begin position="39"/>
        <end position="59"/>
    </location>
</feature>
<evidence type="ECO:0000313" key="5">
    <source>
        <dbReference type="Proteomes" id="UP000323521"/>
    </source>
</evidence>
<feature type="transmembrane region" description="Helical" evidence="2">
    <location>
        <begin position="9"/>
        <end position="27"/>
    </location>
</feature>
<keyword evidence="2" id="KW-0812">Transmembrane</keyword>
<comment type="similarity">
    <text evidence="1">Belongs to the EamA transporter family.</text>
</comment>
<feature type="transmembrane region" description="Helical" evidence="2">
    <location>
        <begin position="130"/>
        <end position="150"/>
    </location>
</feature>
<feature type="domain" description="EamA" evidence="3">
    <location>
        <begin position="156"/>
        <end position="293"/>
    </location>
</feature>